<keyword evidence="5" id="KW-1185">Reference proteome</keyword>
<name>A0A1T4LS82_9FIRM</name>
<dbReference type="AlphaFoldDB" id="A0A1T4LS82"/>
<evidence type="ECO:0000313" key="5">
    <source>
        <dbReference type="Proteomes" id="UP000189933"/>
    </source>
</evidence>
<keyword evidence="2" id="KW-0169">Cobalamin biosynthesis</keyword>
<dbReference type="UniPathway" id="UPA00148"/>
<proteinExistence type="predicted"/>
<dbReference type="EMBL" id="FUXM01000002">
    <property type="protein sequence ID" value="SJZ57476.1"/>
    <property type="molecule type" value="Genomic_DNA"/>
</dbReference>
<dbReference type="PANTHER" id="PTHR36925">
    <property type="entry name" value="COBALT-PRECORRIN-6A REDUCTASE"/>
    <property type="match status" value="1"/>
</dbReference>
<dbReference type="PANTHER" id="PTHR36925:SF1">
    <property type="entry name" value="COBALT-PRECORRIN-6A REDUCTASE"/>
    <property type="match status" value="1"/>
</dbReference>
<dbReference type="GO" id="GO:0009236">
    <property type="term" value="P:cobalamin biosynthetic process"/>
    <property type="evidence" value="ECO:0007669"/>
    <property type="project" value="UniProtKB-UniPathway"/>
</dbReference>
<dbReference type="RefSeq" id="WP_078664433.1">
    <property type="nucleotide sequence ID" value="NZ_FUXM01000002.1"/>
</dbReference>
<evidence type="ECO:0000256" key="2">
    <source>
        <dbReference type="ARBA" id="ARBA00022573"/>
    </source>
</evidence>
<reference evidence="5" key="1">
    <citation type="submission" date="2017-02" db="EMBL/GenBank/DDBJ databases">
        <authorList>
            <person name="Varghese N."/>
            <person name="Submissions S."/>
        </authorList>
    </citation>
    <scope>NUCLEOTIDE SEQUENCE [LARGE SCALE GENOMIC DNA]</scope>
    <source>
        <strain evidence="5">DSM 16521</strain>
    </source>
</reference>
<comment type="pathway">
    <text evidence="1">Cofactor biosynthesis; adenosylcobalamin biosynthesis.</text>
</comment>
<dbReference type="InterPro" id="IPR003723">
    <property type="entry name" value="Precorrin-6x_reduct"/>
</dbReference>
<dbReference type="GO" id="GO:0016994">
    <property type="term" value="F:precorrin-6A reductase activity"/>
    <property type="evidence" value="ECO:0007669"/>
    <property type="project" value="InterPro"/>
</dbReference>
<protein>
    <submittedName>
        <fullName evidence="4">Precorrin-6A/cobalt-precorrin-6A reductase</fullName>
    </submittedName>
</protein>
<evidence type="ECO:0000256" key="1">
    <source>
        <dbReference type="ARBA" id="ARBA00004953"/>
    </source>
</evidence>
<gene>
    <name evidence="4" type="ORF">SAMN02745885_00279</name>
</gene>
<organism evidence="4 5">
    <name type="scientific">Carboxydocella sporoproducens DSM 16521</name>
    <dbReference type="NCBI Taxonomy" id="1121270"/>
    <lineage>
        <taxon>Bacteria</taxon>
        <taxon>Bacillati</taxon>
        <taxon>Bacillota</taxon>
        <taxon>Clostridia</taxon>
        <taxon>Eubacteriales</taxon>
        <taxon>Clostridiales Family XVI. Incertae Sedis</taxon>
        <taxon>Carboxydocella</taxon>
    </lineage>
</organism>
<accession>A0A1T4LS82</accession>
<keyword evidence="3" id="KW-0560">Oxidoreductase</keyword>
<dbReference type="PROSITE" id="PS51014">
    <property type="entry name" value="COBK_CBIJ"/>
    <property type="match status" value="1"/>
</dbReference>
<sequence length="259" mass="29134">MILILGGTTEAKEAAVWLKKNTVPFVVTTTTELGRKQLLSEGIENILVTKLNEITFTELIHKLKVNMILDATHPFAEQIHQLAIDIARKMNLPYLRYQRQDVELNNNNPYIIVCHNWEEAIKQASKFNCILLTIGVKRLNEWVNHPLLQTKKLYARVLPVPESISTALDAGFSPQNLFAMYGPVPAAIDLSIIRSYKIDVMVTKESGYNGGLQNKIQAVTEAGIHLILIKKPQLNLTIITDLNELKSVIEKGDINPCKE</sequence>
<dbReference type="Proteomes" id="UP000189933">
    <property type="component" value="Unassembled WGS sequence"/>
</dbReference>
<dbReference type="Pfam" id="PF02571">
    <property type="entry name" value="CbiJ"/>
    <property type="match status" value="1"/>
</dbReference>
<dbReference type="OrthoDB" id="9780707at2"/>
<dbReference type="NCBIfam" id="TIGR00715">
    <property type="entry name" value="precor6x_red"/>
    <property type="match status" value="1"/>
</dbReference>
<evidence type="ECO:0000256" key="3">
    <source>
        <dbReference type="ARBA" id="ARBA00023002"/>
    </source>
</evidence>
<evidence type="ECO:0000313" key="4">
    <source>
        <dbReference type="EMBL" id="SJZ57476.1"/>
    </source>
</evidence>